<feature type="non-terminal residue" evidence="1">
    <location>
        <position position="1"/>
    </location>
</feature>
<accession>A0ACA9Q026</accession>
<protein>
    <submittedName>
        <fullName evidence="1">2622_t:CDS:1</fullName>
    </submittedName>
</protein>
<name>A0ACA9Q026_9GLOM</name>
<gene>
    <name evidence="1" type="ORF">RPERSI_LOCUS12081</name>
</gene>
<evidence type="ECO:0000313" key="2">
    <source>
        <dbReference type="Proteomes" id="UP000789920"/>
    </source>
</evidence>
<comment type="caution">
    <text evidence="1">The sequence shown here is derived from an EMBL/GenBank/DDBJ whole genome shotgun (WGS) entry which is preliminary data.</text>
</comment>
<reference evidence="1" key="1">
    <citation type="submission" date="2021-06" db="EMBL/GenBank/DDBJ databases">
        <authorList>
            <person name="Kallberg Y."/>
            <person name="Tangrot J."/>
            <person name="Rosling A."/>
        </authorList>
    </citation>
    <scope>NUCLEOTIDE SEQUENCE</scope>
    <source>
        <strain evidence="1">MA461A</strain>
    </source>
</reference>
<proteinExistence type="predicted"/>
<dbReference type="EMBL" id="CAJVQC010025516">
    <property type="protein sequence ID" value="CAG8730224.1"/>
    <property type="molecule type" value="Genomic_DNA"/>
</dbReference>
<organism evidence="1 2">
    <name type="scientific">Racocetra persica</name>
    <dbReference type="NCBI Taxonomy" id="160502"/>
    <lineage>
        <taxon>Eukaryota</taxon>
        <taxon>Fungi</taxon>
        <taxon>Fungi incertae sedis</taxon>
        <taxon>Mucoromycota</taxon>
        <taxon>Glomeromycotina</taxon>
        <taxon>Glomeromycetes</taxon>
        <taxon>Diversisporales</taxon>
        <taxon>Gigasporaceae</taxon>
        <taxon>Racocetra</taxon>
    </lineage>
</organism>
<evidence type="ECO:0000313" key="1">
    <source>
        <dbReference type="EMBL" id="CAG8730224.1"/>
    </source>
</evidence>
<sequence length="186" mass="21692">LRYMYATGYFRVIHSCLFVMEINISSFLDRPSSNEVPSSQETNPNHLEVQVHQLPCSINYKGKANIENYFLVNELDKKNQDMYALIDMDKSSSGPTETLYEAFFRGRRLIGRHVMLEDEYEGCIFKESYTSNKSGPLTTNMEIDEKRTWETFHKFHSFMVWEHNTVPSPSNNRLLSSLDWLEVANA</sequence>
<feature type="non-terminal residue" evidence="1">
    <location>
        <position position="186"/>
    </location>
</feature>
<keyword evidence="2" id="KW-1185">Reference proteome</keyword>
<dbReference type="Proteomes" id="UP000789920">
    <property type="component" value="Unassembled WGS sequence"/>
</dbReference>